<feature type="signal peptide" evidence="1">
    <location>
        <begin position="1"/>
        <end position="21"/>
    </location>
</feature>
<sequence>MLKLPLTLVVSLFLAFREGSAIPSASSVGADLTLLFQNDLYWPSAAEHNGTILINKPLTNSEALASCAQLNEGLLPTHGPHFASDIKSLTSFLALKTTAPLQKFWVASEAKTAHQCTAVSLLGGVQSVSCESRLPAFCSQSAPYTRNVATDPSTQFHVQVQSKNLKIIG</sequence>
<dbReference type="AlphaFoldDB" id="A0A409Y1L4"/>
<accession>A0A409Y1L4</accession>
<dbReference type="Proteomes" id="UP000284706">
    <property type="component" value="Unassembled WGS sequence"/>
</dbReference>
<evidence type="ECO:0000313" key="3">
    <source>
        <dbReference type="Proteomes" id="UP000284706"/>
    </source>
</evidence>
<name>A0A409Y1L4_9AGAR</name>
<evidence type="ECO:0000256" key="1">
    <source>
        <dbReference type="SAM" id="SignalP"/>
    </source>
</evidence>
<keyword evidence="1" id="KW-0732">Signal</keyword>
<dbReference type="STRING" id="231916.A0A409Y1L4"/>
<gene>
    <name evidence="2" type="ORF">CVT26_005872</name>
</gene>
<organism evidence="2 3">
    <name type="scientific">Gymnopilus dilepis</name>
    <dbReference type="NCBI Taxonomy" id="231916"/>
    <lineage>
        <taxon>Eukaryota</taxon>
        <taxon>Fungi</taxon>
        <taxon>Dikarya</taxon>
        <taxon>Basidiomycota</taxon>
        <taxon>Agaricomycotina</taxon>
        <taxon>Agaricomycetes</taxon>
        <taxon>Agaricomycetidae</taxon>
        <taxon>Agaricales</taxon>
        <taxon>Agaricineae</taxon>
        <taxon>Hymenogastraceae</taxon>
        <taxon>Gymnopilus</taxon>
    </lineage>
</organism>
<feature type="chain" id="PRO_5019222515" description="C-type lectin domain-containing protein" evidence="1">
    <location>
        <begin position="22"/>
        <end position="169"/>
    </location>
</feature>
<keyword evidence="3" id="KW-1185">Reference proteome</keyword>
<dbReference type="EMBL" id="NHYE01001316">
    <property type="protein sequence ID" value="PPQ96892.1"/>
    <property type="molecule type" value="Genomic_DNA"/>
</dbReference>
<comment type="caution">
    <text evidence="2">The sequence shown here is derived from an EMBL/GenBank/DDBJ whole genome shotgun (WGS) entry which is preliminary data.</text>
</comment>
<protein>
    <recommendedName>
        <fullName evidence="4">C-type lectin domain-containing protein</fullName>
    </recommendedName>
</protein>
<proteinExistence type="predicted"/>
<reference evidence="2 3" key="1">
    <citation type="journal article" date="2018" name="Evol. Lett.">
        <title>Horizontal gene cluster transfer increased hallucinogenic mushroom diversity.</title>
        <authorList>
            <person name="Reynolds H.T."/>
            <person name="Vijayakumar V."/>
            <person name="Gluck-Thaler E."/>
            <person name="Korotkin H.B."/>
            <person name="Matheny P.B."/>
            <person name="Slot J.C."/>
        </authorList>
    </citation>
    <scope>NUCLEOTIDE SEQUENCE [LARGE SCALE GENOMIC DNA]</scope>
    <source>
        <strain evidence="2 3">SRW20</strain>
    </source>
</reference>
<dbReference type="OrthoDB" id="408631at2759"/>
<evidence type="ECO:0008006" key="4">
    <source>
        <dbReference type="Google" id="ProtNLM"/>
    </source>
</evidence>
<evidence type="ECO:0000313" key="2">
    <source>
        <dbReference type="EMBL" id="PPQ96892.1"/>
    </source>
</evidence>
<dbReference type="InParanoid" id="A0A409Y1L4"/>